<dbReference type="InterPro" id="IPR011993">
    <property type="entry name" value="PH-like_dom_sf"/>
</dbReference>
<dbReference type="InterPro" id="IPR010569">
    <property type="entry name" value="Myotubularin-like_Pase_dom"/>
</dbReference>
<reference evidence="7" key="1">
    <citation type="submission" date="2014-12" db="EMBL/GenBank/DDBJ databases">
        <title>Genome Sequence of Valsa Canker Pathogens Uncovers a Specific Adaption of Colonization on Woody Bark.</title>
        <authorList>
            <person name="Yin Z."/>
            <person name="Liu H."/>
            <person name="Gao X."/>
            <person name="Li Z."/>
            <person name="Song N."/>
            <person name="Ke X."/>
            <person name="Dai Q."/>
            <person name="Wu Y."/>
            <person name="Sun Y."/>
            <person name="Xu J.-R."/>
            <person name="Kang Z.K."/>
            <person name="Wang L."/>
            <person name="Huang L."/>
        </authorList>
    </citation>
    <scope>NUCLEOTIDE SEQUENCE [LARGE SCALE GENOMIC DNA]</scope>
    <source>
        <strain evidence="7">SXYL134</strain>
    </source>
</reference>
<feature type="binding site" evidence="3">
    <location>
        <begin position="343"/>
        <end position="344"/>
    </location>
    <ligand>
        <name>substrate</name>
    </ligand>
</feature>
<dbReference type="EMBL" id="KN714806">
    <property type="protein sequence ID" value="KUI62279.1"/>
    <property type="molecule type" value="Genomic_DNA"/>
</dbReference>
<feature type="region of interest" description="Disordered" evidence="4">
    <location>
        <begin position="675"/>
        <end position="711"/>
    </location>
</feature>
<dbReference type="SUPFAM" id="SSF52799">
    <property type="entry name" value="(Phosphotyrosine protein) phosphatases II"/>
    <property type="match status" value="1"/>
</dbReference>
<dbReference type="GO" id="GO:0005737">
    <property type="term" value="C:cytoplasm"/>
    <property type="evidence" value="ECO:0007669"/>
    <property type="project" value="TreeGrafter"/>
</dbReference>
<accession>A0A194VEH2</accession>
<dbReference type="Pfam" id="PF12894">
    <property type="entry name" value="ANAPC4_WD40"/>
    <property type="match status" value="1"/>
</dbReference>
<dbReference type="GO" id="GO:0004438">
    <property type="term" value="F:phosphatidylinositol-3-phosphate phosphatase activity"/>
    <property type="evidence" value="ECO:0007669"/>
    <property type="project" value="TreeGrafter"/>
</dbReference>
<feature type="compositionally biased region" description="Polar residues" evidence="4">
    <location>
        <begin position="249"/>
        <end position="262"/>
    </location>
</feature>
<feature type="region of interest" description="Disordered" evidence="4">
    <location>
        <begin position="247"/>
        <end position="282"/>
    </location>
</feature>
<feature type="compositionally biased region" description="Low complexity" evidence="4">
    <location>
        <begin position="683"/>
        <end position="696"/>
    </location>
</feature>
<evidence type="ECO:0000256" key="4">
    <source>
        <dbReference type="SAM" id="MobiDB-lite"/>
    </source>
</evidence>
<evidence type="ECO:0000313" key="6">
    <source>
        <dbReference type="EMBL" id="KUI62279.1"/>
    </source>
</evidence>
<protein>
    <recommendedName>
        <fullName evidence="5">Myotubularin phosphatase domain-containing protein</fullName>
    </recommendedName>
</protein>
<dbReference type="InterPro" id="IPR024790">
    <property type="entry name" value="APC4_long_dom"/>
</dbReference>
<dbReference type="Pfam" id="PF06602">
    <property type="entry name" value="Myotub-related"/>
    <property type="match status" value="1"/>
</dbReference>
<evidence type="ECO:0000256" key="2">
    <source>
        <dbReference type="PIRSR" id="PIRSR630564-1"/>
    </source>
</evidence>
<dbReference type="STRING" id="694573.A0A194VEH2"/>
<dbReference type="InterPro" id="IPR016130">
    <property type="entry name" value="Tyr_Pase_AS"/>
</dbReference>
<dbReference type="InterPro" id="IPR024977">
    <property type="entry name" value="Apc4-like_WD40_dom"/>
</dbReference>
<dbReference type="InterPro" id="IPR029021">
    <property type="entry name" value="Prot-tyrosine_phosphatase-like"/>
</dbReference>
<dbReference type="Gene3D" id="2.130.10.10">
    <property type="entry name" value="YVTN repeat-like/Quinoprotein amine dehydrogenase"/>
    <property type="match status" value="1"/>
</dbReference>
<dbReference type="InterPro" id="IPR030564">
    <property type="entry name" value="Myotubularin"/>
</dbReference>
<feature type="active site" description="Phosphocysteine intermediate" evidence="2">
    <location>
        <position position="407"/>
    </location>
</feature>
<dbReference type="InterPro" id="IPR015943">
    <property type="entry name" value="WD40/YVTN_repeat-like_dom_sf"/>
</dbReference>
<dbReference type="Proteomes" id="UP000078576">
    <property type="component" value="Unassembled WGS sequence"/>
</dbReference>
<dbReference type="PROSITE" id="PS00383">
    <property type="entry name" value="TYR_PHOSPHATASE_1"/>
    <property type="match status" value="1"/>
</dbReference>
<feature type="compositionally biased region" description="Basic and acidic residues" evidence="4">
    <location>
        <begin position="263"/>
        <end position="272"/>
    </location>
</feature>
<dbReference type="InterPro" id="IPR036322">
    <property type="entry name" value="WD40_repeat_dom_sf"/>
</dbReference>
<dbReference type="Gene3D" id="2.30.29.30">
    <property type="entry name" value="Pleckstrin-homology domain (PH domain)/Phosphotyrosine-binding domain (PTB)"/>
    <property type="match status" value="1"/>
</dbReference>
<feature type="region of interest" description="Disordered" evidence="4">
    <location>
        <begin position="502"/>
        <end position="524"/>
    </location>
</feature>
<feature type="region of interest" description="Disordered" evidence="4">
    <location>
        <begin position="764"/>
        <end position="790"/>
    </location>
</feature>
<dbReference type="Pfam" id="PF12896">
    <property type="entry name" value="ANAPC4"/>
    <property type="match status" value="1"/>
</dbReference>
<feature type="compositionally biased region" description="Low complexity" evidence="4">
    <location>
        <begin position="764"/>
        <end position="776"/>
    </location>
</feature>
<organism evidence="6 7">
    <name type="scientific">Cytospora mali</name>
    <name type="common">Apple Valsa canker fungus</name>
    <name type="synonym">Valsa mali</name>
    <dbReference type="NCBI Taxonomy" id="578113"/>
    <lineage>
        <taxon>Eukaryota</taxon>
        <taxon>Fungi</taxon>
        <taxon>Dikarya</taxon>
        <taxon>Ascomycota</taxon>
        <taxon>Pezizomycotina</taxon>
        <taxon>Sordariomycetes</taxon>
        <taxon>Sordariomycetidae</taxon>
        <taxon>Diaporthales</taxon>
        <taxon>Cytosporaceae</taxon>
        <taxon>Cytospora</taxon>
    </lineage>
</organism>
<evidence type="ECO:0000313" key="7">
    <source>
        <dbReference type="Proteomes" id="UP000078576"/>
    </source>
</evidence>
<dbReference type="GO" id="GO:0046856">
    <property type="term" value="P:phosphatidylinositol dephosphorylation"/>
    <property type="evidence" value="ECO:0007669"/>
    <property type="project" value="TreeGrafter"/>
</dbReference>
<dbReference type="GO" id="GO:0016020">
    <property type="term" value="C:membrane"/>
    <property type="evidence" value="ECO:0007669"/>
    <property type="project" value="TreeGrafter"/>
</dbReference>
<keyword evidence="7" id="KW-1185">Reference proteome</keyword>
<evidence type="ECO:0000259" key="5">
    <source>
        <dbReference type="PROSITE" id="PS51339"/>
    </source>
</evidence>
<gene>
    <name evidence="6" type="ORF">VP1G_09407</name>
</gene>
<feature type="domain" description="Myotubularin phosphatase" evidence="5">
    <location>
        <begin position="132"/>
        <end position="651"/>
    </location>
</feature>
<dbReference type="PANTHER" id="PTHR10807:SF128">
    <property type="entry name" value="PHOSPHATIDYLINOSITOL-3,5-BISPHOSPHATE 3-PHOSPHATASE"/>
    <property type="match status" value="1"/>
</dbReference>
<feature type="binding site" evidence="3">
    <location>
        <begin position="407"/>
        <end position="413"/>
    </location>
    <ligand>
        <name>substrate</name>
    </ligand>
</feature>
<dbReference type="OrthoDB" id="271628at2759"/>
<evidence type="ECO:0000256" key="1">
    <source>
        <dbReference type="ARBA" id="ARBA00007471"/>
    </source>
</evidence>
<proteinExistence type="inferred from homology"/>
<dbReference type="PROSITE" id="PS51339">
    <property type="entry name" value="PPASE_MYOTUBULARIN"/>
    <property type="match status" value="1"/>
</dbReference>
<evidence type="ECO:0000256" key="3">
    <source>
        <dbReference type="PIRSR" id="PIRSR630564-2"/>
    </source>
</evidence>
<dbReference type="SUPFAM" id="SSF50978">
    <property type="entry name" value="WD40 repeat-like"/>
    <property type="match status" value="1"/>
</dbReference>
<comment type="similarity">
    <text evidence="1">Belongs to the protein-tyrosine phosphatase family. Non-receptor class myotubularin subfamily.</text>
</comment>
<name>A0A194VEH2_CYTMA</name>
<dbReference type="PANTHER" id="PTHR10807">
    <property type="entry name" value="MYOTUBULARIN-RELATED"/>
    <property type="match status" value="1"/>
</dbReference>
<sequence length="1780" mass="197458">MVEIRQTIENVTAVARGETTRGCLRLTDFHIVFTAPPLIDESTGKERPRESWIAYPMIASCEFRPTPPATGRDSSLRLRGRDFYFVMFHLEDTKAAHDAFNFIRARTCRLGNIDKLHAFNYHAPKPERAIKGWDLYDAKAEFRRQGINEKLHDKGWRITSMNKDYSFSPTYPSLLVVPTKISDQTLRYAANHRTRCRIPTLTYLHPINNCSITRSSQPRVGITGNRSPQDEALVAACFSNPYYQEAAPSLSQDTSPSATQQDLLDKSDHDPSDPDQMEPEILSPGEAFFDDKGKRIIFGAQQHNLIIDARPAINSMAMQVVGKGSENMEYYKFATKAYLNIQNIHVMRNSLNKVISAIKDGDISNGPPNQEVLAKSDWLKHITGILDGSALIARQVGIQHSHVLIHCSDGWDRTSQLSALSQLMLDPYYRTLDGFIVLIEKDWLSFGHMFHQRSGFLGHEKWFVTQNDAMAGARIEPGENDGRGEVVEKAMENAKRFFKQALSSDKEREDSDPDNLTPATAMPVEQESAPVIEDQATREKEISPVFHQFLDAVYQLHRQHPTRFEFNERFIRRLLYHLYSCQYGTFLLNNEKQRIDAGLPERTSSVWDYFLSRREMFTNPDYDPEVDDHIRGKERLIFPRLNEVRWWYQLFNRTNKEMNGALDDAAAAADRVAKAVQSATATPQSNSSAPNSAAGSPHPPASPQPGISTSKTFGETVLAGVEVPRVHGHHDSEADIVGALSNITRGISSIGIGGLGGLGNKVAAGTSADSSDGSTSENPTSSSLMYDPIHGGKGGAGANLGAFSDSNYETKLDHPFEERESALAEESFLVVEHDRANQVFKSPRPSITLSELQRCEVMEGLTQGGDVPAEEALWLDGNLEVTPADALKDDGAQGGMVTRGEVHVNNPWDDLWMAQESDLGAESCVFDHSTAEAQDAWEEAAVMKHDDEEWQALEDGDVEMPMTNPTMMRFEEVGSWEDEEDLMDSDQSSFPAPVSPELLASSPTLDLAATVTNANTLSIRRAQGELVSSSTERGLTIQALCWKADGQFLAVACDDGTVRIIGVENAKVVHRIRVSQHIADPDSDADPEPITYIAWAQNLTGRRHFGRDNDIASRLKSLGLSSPADGFDLGGDADGKSNELADLPHALTFLEIDSSLPKISPLPVSGGTGHDMFVFSTTASLESMFAPLKPEDNDVVDVTVVGSRDGSLHLSIYDSFPIGHFKVPIKQGPSPSSSQMAGDFQLCLHSSHPEVSTHSLLLRTTGEEKVNFMYLVPMDLRFVSYSPVNLSLLASKTTTLQKLLRYVKQTQIHIINEWSSTRELPSRFLSFIQEDLQQLSSGPTSIVQAFYHTVLTGHVHRPVREWLVDSVAERGHKRWEKAVIPGLENLRDLIHQNMLPAIERCTLILSRLSGIARFHEEEDQIGFTNPEITRLVDILSAFNLVCHKVLLIVMEELELFRMFSSWLRITIDRVSSSTVSDEIMEKEALLDPSKILLYIEKYLVTSPMAIYLAKVPQEAWEEGWGRIQESSAVLEDLDEQLKLEQAGKPFMKAFPHMAFLVDFLTERAGNVFKNIAEAEKRGVRFGQAVRLEVALGGSAPETFASVDMKMCSVPKPNGMDGITYTAVVSEGDPCNVGIFETKIEIINGISSAPSTAFYSGARLDPQTDCRFVDIKFLNEEVLLALCHSEGNQPHLLRILFRPQNPHYQPTESGIASLSHEAPPSSVQRLDFPEDLASFVPVKMEVMEANDTRGGVPARVCLLGGDGVSYKVLALPEHGEQLLAA</sequence>